<dbReference type="InterPro" id="IPR029045">
    <property type="entry name" value="ClpP/crotonase-like_dom_sf"/>
</dbReference>
<dbReference type="InterPro" id="IPR001753">
    <property type="entry name" value="Enoyl-CoA_hydra/iso"/>
</dbReference>
<sequence>MNSIIRYALLFAAAVARPIYSLDLPGYTVLKTSQNGSILTVTFSNPSSPINIWNQDTQDNLIDLVSRLQEDNRTKVVIFNSDVPRFFTAHLDLTLPALAKPEFVQTFGTLMYNISRLPQVTIGAVEGRARGAGNEFLVSLDMRFATKGESLFGQPEVGSGLFPGGGGSQFLPGLIGRGRAMEYILSSRDITAEEAARIGWINRAFDTSVDMYDSINQLAQRLSLFPLSALSGGKQSINRASVPSLEQIIADTKDFFKQQADPETQAIARRSADLSRNVSVVDLELNLPDSIMRLYV</sequence>
<dbReference type="CDD" id="cd06558">
    <property type="entry name" value="crotonase-like"/>
    <property type="match status" value="1"/>
</dbReference>
<feature type="chain" id="PRO_5041415392" evidence="1">
    <location>
        <begin position="22"/>
        <end position="296"/>
    </location>
</feature>
<proteinExistence type="predicted"/>
<reference evidence="2 3" key="1">
    <citation type="submission" date="2021-07" db="EMBL/GenBank/DDBJ databases">
        <title>Genome data of Colletotrichum spaethianum.</title>
        <authorList>
            <person name="Utami Y.D."/>
            <person name="Hiruma K."/>
        </authorList>
    </citation>
    <scope>NUCLEOTIDE SEQUENCE [LARGE SCALE GENOMIC DNA]</scope>
    <source>
        <strain evidence="2 3">MAFF 242679</strain>
    </source>
</reference>
<dbReference type="SUPFAM" id="SSF52096">
    <property type="entry name" value="ClpP/crotonase"/>
    <property type="match status" value="1"/>
</dbReference>
<keyword evidence="1" id="KW-0732">Signal</keyword>
<dbReference type="AlphaFoldDB" id="A0AA37LWM7"/>
<dbReference type="PANTHER" id="PTHR43459:SF1">
    <property type="entry name" value="EG:BACN32G11.4 PROTEIN"/>
    <property type="match status" value="1"/>
</dbReference>
<evidence type="ECO:0000313" key="2">
    <source>
        <dbReference type="EMBL" id="GJC87252.1"/>
    </source>
</evidence>
<feature type="signal peptide" evidence="1">
    <location>
        <begin position="1"/>
        <end position="21"/>
    </location>
</feature>
<gene>
    <name evidence="2" type="ORF">ColLi_10090</name>
</gene>
<comment type="caution">
    <text evidence="2">The sequence shown here is derived from an EMBL/GenBank/DDBJ whole genome shotgun (WGS) entry which is preliminary data.</text>
</comment>
<keyword evidence="3" id="KW-1185">Reference proteome</keyword>
<dbReference type="Pfam" id="PF00378">
    <property type="entry name" value="ECH_1"/>
    <property type="match status" value="1"/>
</dbReference>
<name>A0AA37LWM7_9PEZI</name>
<dbReference type="PANTHER" id="PTHR43459">
    <property type="entry name" value="ENOYL-COA HYDRATASE"/>
    <property type="match status" value="1"/>
</dbReference>
<protein>
    <submittedName>
        <fullName evidence="2">Short-chain-enoyl-CoA hydratase</fullName>
    </submittedName>
</protein>
<organism evidence="2 3">
    <name type="scientific">Colletotrichum liriopes</name>
    <dbReference type="NCBI Taxonomy" id="708192"/>
    <lineage>
        <taxon>Eukaryota</taxon>
        <taxon>Fungi</taxon>
        <taxon>Dikarya</taxon>
        <taxon>Ascomycota</taxon>
        <taxon>Pezizomycotina</taxon>
        <taxon>Sordariomycetes</taxon>
        <taxon>Hypocreomycetidae</taxon>
        <taxon>Glomerellales</taxon>
        <taxon>Glomerellaceae</taxon>
        <taxon>Colletotrichum</taxon>
        <taxon>Colletotrichum spaethianum species complex</taxon>
    </lineage>
</organism>
<dbReference type="EMBL" id="BPPX01000025">
    <property type="protein sequence ID" value="GJC87252.1"/>
    <property type="molecule type" value="Genomic_DNA"/>
</dbReference>
<dbReference type="Proteomes" id="UP001055172">
    <property type="component" value="Unassembled WGS sequence"/>
</dbReference>
<accession>A0AA37LWM7</accession>
<evidence type="ECO:0000256" key="1">
    <source>
        <dbReference type="SAM" id="SignalP"/>
    </source>
</evidence>
<dbReference type="Gene3D" id="3.90.226.10">
    <property type="entry name" value="2-enoyl-CoA Hydratase, Chain A, domain 1"/>
    <property type="match status" value="1"/>
</dbReference>
<evidence type="ECO:0000313" key="3">
    <source>
        <dbReference type="Proteomes" id="UP001055172"/>
    </source>
</evidence>